<dbReference type="Gene3D" id="3.30.420.10">
    <property type="entry name" value="Ribonuclease H-like superfamily/Ribonuclease H"/>
    <property type="match status" value="1"/>
</dbReference>
<dbReference type="PANTHER" id="PTHR22891">
    <property type="entry name" value="EUKARYOTIC TRANSLATION INITIATION FACTOR 2C"/>
    <property type="match status" value="1"/>
</dbReference>
<evidence type="ECO:0000313" key="2">
    <source>
        <dbReference type="EMBL" id="KAJ8950211.1"/>
    </source>
</evidence>
<keyword evidence="3" id="KW-1185">Reference proteome</keyword>
<protein>
    <recommendedName>
        <fullName evidence="1">Piwi domain-containing protein</fullName>
    </recommendedName>
</protein>
<dbReference type="InterPro" id="IPR003165">
    <property type="entry name" value="Piwi"/>
</dbReference>
<reference evidence="2" key="1">
    <citation type="journal article" date="2023" name="Insect Mol. Biol.">
        <title>Genome sequencing provides insights into the evolution of gene families encoding plant cell wall-degrading enzymes in longhorned beetles.</title>
        <authorList>
            <person name="Shin N.R."/>
            <person name="Okamura Y."/>
            <person name="Kirsch R."/>
            <person name="Pauchet Y."/>
        </authorList>
    </citation>
    <scope>NUCLEOTIDE SEQUENCE</scope>
    <source>
        <strain evidence="2">RBIC_L_NR</strain>
    </source>
</reference>
<evidence type="ECO:0000259" key="1">
    <source>
        <dbReference type="PROSITE" id="PS50822"/>
    </source>
</evidence>
<evidence type="ECO:0000313" key="3">
    <source>
        <dbReference type="Proteomes" id="UP001162156"/>
    </source>
</evidence>
<gene>
    <name evidence="2" type="ORF">NQ314_007963</name>
</gene>
<dbReference type="SMART" id="SM00950">
    <property type="entry name" value="Piwi"/>
    <property type="match status" value="1"/>
</dbReference>
<dbReference type="GO" id="GO:0003676">
    <property type="term" value="F:nucleic acid binding"/>
    <property type="evidence" value="ECO:0007669"/>
    <property type="project" value="InterPro"/>
</dbReference>
<feature type="domain" description="Piwi" evidence="1">
    <location>
        <begin position="35"/>
        <end position="216"/>
    </location>
</feature>
<dbReference type="Pfam" id="PF02171">
    <property type="entry name" value="Piwi"/>
    <property type="match status" value="1"/>
</dbReference>
<accession>A0AAV8YI81</accession>
<proteinExistence type="predicted"/>
<name>A0AAV8YI81_9CUCU</name>
<sequence length="216" mass="24526">MTINPPEKPFIHIRSQTLADIQSYFRSQKSKEYDVIFVIVPNSGPQYSYVKTAAEINVGCLTQCIKSNTISRMREATALNLLLKVNSKLNGLNHCLGNRPDIMQKPFMIMGADVTHPSPDARNIPSVAAVTASHDPKAFKYNICWRLQQPKVEIIEDLETIVVEQLKFFYKQTNGRKPETIIFFRDGVSEGQFVQVRNAEIRAIRAACKKNTKNRL</sequence>
<dbReference type="InterPro" id="IPR036397">
    <property type="entry name" value="RNaseH_sf"/>
</dbReference>
<dbReference type="AlphaFoldDB" id="A0AAV8YI81"/>
<dbReference type="SUPFAM" id="SSF53098">
    <property type="entry name" value="Ribonuclease H-like"/>
    <property type="match status" value="1"/>
</dbReference>
<dbReference type="Gene3D" id="3.40.50.2300">
    <property type="match status" value="1"/>
</dbReference>
<dbReference type="InterPro" id="IPR012337">
    <property type="entry name" value="RNaseH-like_sf"/>
</dbReference>
<organism evidence="2 3">
    <name type="scientific">Rhamnusium bicolor</name>
    <dbReference type="NCBI Taxonomy" id="1586634"/>
    <lineage>
        <taxon>Eukaryota</taxon>
        <taxon>Metazoa</taxon>
        <taxon>Ecdysozoa</taxon>
        <taxon>Arthropoda</taxon>
        <taxon>Hexapoda</taxon>
        <taxon>Insecta</taxon>
        <taxon>Pterygota</taxon>
        <taxon>Neoptera</taxon>
        <taxon>Endopterygota</taxon>
        <taxon>Coleoptera</taxon>
        <taxon>Polyphaga</taxon>
        <taxon>Cucujiformia</taxon>
        <taxon>Chrysomeloidea</taxon>
        <taxon>Cerambycidae</taxon>
        <taxon>Lepturinae</taxon>
        <taxon>Rhagiini</taxon>
        <taxon>Rhamnusium</taxon>
    </lineage>
</organism>
<dbReference type="PROSITE" id="PS50822">
    <property type="entry name" value="PIWI"/>
    <property type="match status" value="1"/>
</dbReference>
<comment type="caution">
    <text evidence="2">The sequence shown here is derived from an EMBL/GenBank/DDBJ whole genome shotgun (WGS) entry which is preliminary data.</text>
</comment>
<dbReference type="EMBL" id="JANEYF010002185">
    <property type="protein sequence ID" value="KAJ8950211.1"/>
    <property type="molecule type" value="Genomic_DNA"/>
</dbReference>
<dbReference type="Proteomes" id="UP001162156">
    <property type="component" value="Unassembled WGS sequence"/>
</dbReference>